<dbReference type="RefSeq" id="WP_379583933.1">
    <property type="nucleotide sequence ID" value="NZ_JBHSQW010000014.1"/>
</dbReference>
<dbReference type="Pfam" id="PF09848">
    <property type="entry name" value="SLFN-g3_helicase"/>
    <property type="match status" value="1"/>
</dbReference>
<gene>
    <name evidence="2" type="ORF">ACFQE5_06665</name>
</gene>
<name>A0ABW1IZZ8_9PSEU</name>
<dbReference type="InterPro" id="IPR018647">
    <property type="entry name" value="SLFN_3-like_DNA/RNA_helicase"/>
</dbReference>
<reference evidence="3" key="1">
    <citation type="journal article" date="2019" name="Int. J. Syst. Evol. Microbiol.">
        <title>The Global Catalogue of Microorganisms (GCM) 10K type strain sequencing project: providing services to taxonomists for standard genome sequencing and annotation.</title>
        <authorList>
            <consortium name="The Broad Institute Genomics Platform"/>
            <consortium name="The Broad Institute Genome Sequencing Center for Infectious Disease"/>
            <person name="Wu L."/>
            <person name="Ma J."/>
        </authorList>
    </citation>
    <scope>NUCLEOTIDE SEQUENCE [LARGE SCALE GENOMIC DNA]</scope>
    <source>
        <strain evidence="3">CCM 8391</strain>
    </source>
</reference>
<feature type="domain" description="GIY-YIG" evidence="1">
    <location>
        <begin position="28"/>
        <end position="100"/>
    </location>
</feature>
<comment type="caution">
    <text evidence="2">The sequence shown here is derived from an EMBL/GenBank/DDBJ whole genome shotgun (WGS) entry which is preliminary data.</text>
</comment>
<proteinExistence type="predicted"/>
<organism evidence="2 3">
    <name type="scientific">Pseudonocardia hispaniensis</name>
    <dbReference type="NCBI Taxonomy" id="904933"/>
    <lineage>
        <taxon>Bacteria</taxon>
        <taxon>Bacillati</taxon>
        <taxon>Actinomycetota</taxon>
        <taxon>Actinomycetes</taxon>
        <taxon>Pseudonocardiales</taxon>
        <taxon>Pseudonocardiaceae</taxon>
        <taxon>Pseudonocardia</taxon>
    </lineage>
</organism>
<dbReference type="GO" id="GO:0004386">
    <property type="term" value="F:helicase activity"/>
    <property type="evidence" value="ECO:0007669"/>
    <property type="project" value="UniProtKB-KW"/>
</dbReference>
<dbReference type="CDD" id="cd10439">
    <property type="entry name" value="GIY-YIG_COG3410"/>
    <property type="match status" value="1"/>
</dbReference>
<keyword evidence="3" id="KW-1185">Reference proteome</keyword>
<evidence type="ECO:0000259" key="1">
    <source>
        <dbReference type="PROSITE" id="PS50164"/>
    </source>
</evidence>
<dbReference type="PROSITE" id="PS50164">
    <property type="entry name" value="GIY_YIG"/>
    <property type="match status" value="1"/>
</dbReference>
<dbReference type="Proteomes" id="UP001596302">
    <property type="component" value="Unassembled WGS sequence"/>
</dbReference>
<dbReference type="InterPro" id="IPR000305">
    <property type="entry name" value="GIY-YIG_endonuc"/>
</dbReference>
<keyword evidence="2" id="KW-0347">Helicase</keyword>
<dbReference type="InterPro" id="IPR027417">
    <property type="entry name" value="P-loop_NTPase"/>
</dbReference>
<dbReference type="Gene3D" id="3.40.50.300">
    <property type="entry name" value="P-loop containing nucleotide triphosphate hydrolases"/>
    <property type="match status" value="1"/>
</dbReference>
<evidence type="ECO:0000313" key="2">
    <source>
        <dbReference type="EMBL" id="MFC5993890.1"/>
    </source>
</evidence>
<evidence type="ECO:0000313" key="3">
    <source>
        <dbReference type="Proteomes" id="UP001596302"/>
    </source>
</evidence>
<keyword evidence="2" id="KW-0067">ATP-binding</keyword>
<sequence length="586" mass="67069">MTSFRIERGPFVSAQIEAWLQLDPRFRNWPVVYALDGDEQIYVGESLNVATRFRQHLASAEKRRLKGARVVLDPTFNKSVCLDLEAFLIQRLSGDGTYRVMNRNVGISDRDYYGRADYQKIFADIFEELRRDGLFSHSLPEIENSDLFKLSPFKALTEDQEIVVLDILEGLFADIDTGVPSQVVVQGDPGTGKTVVAVYLMKLLSDVKAWDPSQQVESESPLAEFFVEGYPELLRDFRLGFIVPQMSLRKTIQRVFKRTPGLSPNMVMSPFEMGNAPEHFDVLIVDETHRLRQSGNQPAGPLYKMFSDINRRLFGADDANLTQLDWVKAKSTHQIYLMDSAQSIHTGDVPSHLLKELMTRSDDQHRRYRLTSQMRVQAGEDYVGYVRAVLSDQPPTPRSFTGYDLRFFDDMSEMRDAIRARDREVGLARLLAGFAWPWVSRRDKHAYDIQIDGVRMRWNRTDVDWVNSPTSLDEVGVIHTIQGYDLNYAGVIIGPDLRYDERAGRLAFDRTNYFDPTAANNMPRRGITFSDDEILKLVQNIYAVLLTRGMLGTYVYVCDRALRERLRPFFAAAALETDTSRFIGTD</sequence>
<keyword evidence="2" id="KW-0378">Hydrolase</keyword>
<keyword evidence="2" id="KW-0547">Nucleotide-binding</keyword>
<dbReference type="SUPFAM" id="SSF52540">
    <property type="entry name" value="P-loop containing nucleoside triphosphate hydrolases"/>
    <property type="match status" value="2"/>
</dbReference>
<dbReference type="EMBL" id="JBHSQW010000014">
    <property type="protein sequence ID" value="MFC5993890.1"/>
    <property type="molecule type" value="Genomic_DNA"/>
</dbReference>
<accession>A0ABW1IZZ8</accession>
<protein>
    <submittedName>
        <fullName evidence="2">DNA/RNA helicase domain-containing protein</fullName>
    </submittedName>
</protein>